<feature type="compositionally biased region" description="Low complexity" evidence="2">
    <location>
        <begin position="1"/>
        <end position="22"/>
    </location>
</feature>
<evidence type="ECO:0000313" key="4">
    <source>
        <dbReference type="Proteomes" id="UP001165122"/>
    </source>
</evidence>
<sequence length="338" mass="38228">MDLPAPSASAVASATANTTVPSSPSPPSSPFELYSSTRILESILLDESRRSKPEPSLLFSPTAAPQSPLELFTPAPLVHSRTDDNDNDDNAEVRLQKLRNSIFKVRVTCQTSLIRTLSRSNARRIDRLHELSTGMVREIELAQDPDEGPPAEEVSKTSLECGLRDVNRKMREIDLWTVDRMKRNIDTLRDIDEHYSTAMDDQHRLHPVSEEAELGEINDLFDGLLSEENKVRTSEMERLALKNEALEAQNKRLESDLQQTKRAYHEHVRHVKDNVVLKCLKSFRMMYTQEGGGTKFETVEIKADEEEEVAGVSSTKICKIMNELLEALDTLEYVTHEL</sequence>
<evidence type="ECO:0000256" key="2">
    <source>
        <dbReference type="SAM" id="MobiDB-lite"/>
    </source>
</evidence>
<dbReference type="AlphaFoldDB" id="A0A9W7CDF9"/>
<keyword evidence="4" id="KW-1185">Reference proteome</keyword>
<organism evidence="3 4">
    <name type="scientific">Triparma laevis f. longispina</name>
    <dbReference type="NCBI Taxonomy" id="1714387"/>
    <lineage>
        <taxon>Eukaryota</taxon>
        <taxon>Sar</taxon>
        <taxon>Stramenopiles</taxon>
        <taxon>Ochrophyta</taxon>
        <taxon>Bolidophyceae</taxon>
        <taxon>Parmales</taxon>
        <taxon>Triparmaceae</taxon>
        <taxon>Triparma</taxon>
    </lineage>
</organism>
<gene>
    <name evidence="3" type="ORF">TrLO_g11594</name>
</gene>
<name>A0A9W7CDF9_9STRA</name>
<proteinExistence type="predicted"/>
<evidence type="ECO:0000313" key="3">
    <source>
        <dbReference type="EMBL" id="GMI07862.1"/>
    </source>
</evidence>
<reference evidence="4" key="1">
    <citation type="journal article" date="2023" name="Commun. Biol.">
        <title>Genome analysis of Parmales, the sister group of diatoms, reveals the evolutionary specialization of diatoms from phago-mixotrophs to photoautotrophs.</title>
        <authorList>
            <person name="Ban H."/>
            <person name="Sato S."/>
            <person name="Yoshikawa S."/>
            <person name="Yamada K."/>
            <person name="Nakamura Y."/>
            <person name="Ichinomiya M."/>
            <person name="Sato N."/>
            <person name="Blanc-Mathieu R."/>
            <person name="Endo H."/>
            <person name="Kuwata A."/>
            <person name="Ogata H."/>
        </authorList>
    </citation>
    <scope>NUCLEOTIDE SEQUENCE [LARGE SCALE GENOMIC DNA]</scope>
    <source>
        <strain evidence="4">NIES 3700</strain>
    </source>
</reference>
<accession>A0A9W7CDF9</accession>
<protein>
    <submittedName>
        <fullName evidence="3">Uncharacterized protein</fullName>
    </submittedName>
</protein>
<dbReference type="Proteomes" id="UP001165122">
    <property type="component" value="Unassembled WGS sequence"/>
</dbReference>
<feature type="region of interest" description="Disordered" evidence="2">
    <location>
        <begin position="1"/>
        <end position="32"/>
    </location>
</feature>
<dbReference type="OrthoDB" id="10369584at2759"/>
<keyword evidence="1" id="KW-0175">Coiled coil</keyword>
<evidence type="ECO:0000256" key="1">
    <source>
        <dbReference type="SAM" id="Coils"/>
    </source>
</evidence>
<comment type="caution">
    <text evidence="3">The sequence shown here is derived from an EMBL/GenBank/DDBJ whole genome shotgun (WGS) entry which is preliminary data.</text>
</comment>
<feature type="coiled-coil region" evidence="1">
    <location>
        <begin position="231"/>
        <end position="263"/>
    </location>
</feature>
<dbReference type="EMBL" id="BRXW01000115">
    <property type="protein sequence ID" value="GMI07862.1"/>
    <property type="molecule type" value="Genomic_DNA"/>
</dbReference>